<proteinExistence type="predicted"/>
<name>A0A1H3LH51_9ACTN</name>
<dbReference type="InterPro" id="IPR036390">
    <property type="entry name" value="WH_DNA-bd_sf"/>
</dbReference>
<dbReference type="EMBL" id="FNQB01000001">
    <property type="protein sequence ID" value="SDY63489.1"/>
    <property type="molecule type" value="Genomic_DNA"/>
</dbReference>
<dbReference type="CDD" id="cd00090">
    <property type="entry name" value="HTH_ARSR"/>
    <property type="match status" value="1"/>
</dbReference>
<evidence type="ECO:0000256" key="1">
    <source>
        <dbReference type="SAM" id="MobiDB-lite"/>
    </source>
</evidence>
<accession>A0A1H3LH51</accession>
<reference evidence="3" key="1">
    <citation type="submission" date="2016-10" db="EMBL/GenBank/DDBJ databases">
        <authorList>
            <person name="Varghese N."/>
            <person name="Submissions S."/>
        </authorList>
    </citation>
    <scope>NUCLEOTIDE SEQUENCE [LARGE SCALE GENOMIC DNA]</scope>
    <source>
        <strain evidence="3">DSM 44718</strain>
    </source>
</reference>
<keyword evidence="3" id="KW-1185">Reference proteome</keyword>
<dbReference type="Proteomes" id="UP000199632">
    <property type="component" value="Unassembled WGS sequence"/>
</dbReference>
<feature type="compositionally biased region" description="Acidic residues" evidence="1">
    <location>
        <begin position="245"/>
        <end position="261"/>
    </location>
</feature>
<evidence type="ECO:0000313" key="2">
    <source>
        <dbReference type="EMBL" id="SDY63489.1"/>
    </source>
</evidence>
<dbReference type="RefSeq" id="WP_204082781.1">
    <property type="nucleotide sequence ID" value="NZ_BOND01000015.1"/>
</dbReference>
<protein>
    <submittedName>
        <fullName evidence="2">Predicted transcriptional regulator, ArsR family</fullName>
    </submittedName>
</protein>
<dbReference type="AlphaFoldDB" id="A0A1H3LH51"/>
<dbReference type="SUPFAM" id="SSF46785">
    <property type="entry name" value="Winged helix' DNA-binding domain"/>
    <property type="match status" value="1"/>
</dbReference>
<dbReference type="STRING" id="137265.SAMN05421684_0743"/>
<feature type="region of interest" description="Disordered" evidence="1">
    <location>
        <begin position="224"/>
        <end position="261"/>
    </location>
</feature>
<sequence>MTPIEDLAVLADEQRRRMFGFIRRVRRPVTREEAAADAGISTKLAAFHLDKLVAAGLLRASHESPGGLRRVGRKPKVYELTEVDIRVSIPERRPDLIAEILLDALLTQQPGEQSRAAALRTARERGESLGAAERARLRPGRLGPERSLTLSEAMLERTGFEPDRTAPTGMRLLNCPFHQLVERSAELVCGLNHAYLCGFLAGLETSGVEAVLAPGPGRCCVELREPDQGDTPLPTVAGQVREGADEGGVEQGADGDPDERD</sequence>
<evidence type="ECO:0000313" key="3">
    <source>
        <dbReference type="Proteomes" id="UP000199632"/>
    </source>
</evidence>
<gene>
    <name evidence="2" type="ORF">SAMN05421684_0743</name>
</gene>
<dbReference type="Gene3D" id="1.10.10.10">
    <property type="entry name" value="Winged helix-like DNA-binding domain superfamily/Winged helix DNA-binding domain"/>
    <property type="match status" value="1"/>
</dbReference>
<dbReference type="InterPro" id="IPR011991">
    <property type="entry name" value="ArsR-like_HTH"/>
</dbReference>
<organism evidence="2 3">
    <name type="scientific">Asanoa ishikariensis</name>
    <dbReference type="NCBI Taxonomy" id="137265"/>
    <lineage>
        <taxon>Bacteria</taxon>
        <taxon>Bacillati</taxon>
        <taxon>Actinomycetota</taxon>
        <taxon>Actinomycetes</taxon>
        <taxon>Micromonosporales</taxon>
        <taxon>Micromonosporaceae</taxon>
        <taxon>Asanoa</taxon>
    </lineage>
</organism>
<dbReference type="InterPro" id="IPR036388">
    <property type="entry name" value="WH-like_DNA-bd_sf"/>
</dbReference>